<dbReference type="EMBL" id="ACXX02000001">
    <property type="protein sequence ID" value="EGD49549.1"/>
    <property type="molecule type" value="Genomic_DNA"/>
</dbReference>
<dbReference type="RefSeq" id="WP_004616342.1">
    <property type="nucleotide sequence ID" value="NZ_ACXX02000001.1"/>
</dbReference>
<reference evidence="1" key="2">
    <citation type="submission" date="2011-01" db="EMBL/GenBank/DDBJ databases">
        <title>The Non-contiguous Finished genome of Clostridium papyrosolvens.</title>
        <authorList>
            <person name="Lucas S."/>
            <person name="Copeland A."/>
            <person name="Lapidus A."/>
            <person name="Cheng J.-F."/>
            <person name="Goodwin L."/>
            <person name="Pitluck S."/>
            <person name="Misra M."/>
            <person name="Chertkov O."/>
            <person name="Detter J.C."/>
            <person name="Han C."/>
            <person name="Tapia R."/>
            <person name="Land M."/>
            <person name="Hauser L."/>
            <person name="Kyrpides N."/>
            <person name="Ivanova N."/>
            <person name="Pagani I."/>
            <person name="Mouttaki H."/>
            <person name="He Z."/>
            <person name="Zhou J."/>
            <person name="Hemme C.L."/>
            <person name="Woyke T."/>
        </authorList>
    </citation>
    <scope>NUCLEOTIDE SEQUENCE [LARGE SCALE GENOMIC DNA]</scope>
    <source>
        <strain evidence="1">DSM 2782</strain>
    </source>
</reference>
<reference evidence="1" key="1">
    <citation type="submission" date="2009-07" db="EMBL/GenBank/DDBJ databases">
        <authorList>
            <consortium name="US DOE Joint Genome Institute (JGI-PGF)"/>
            <person name="Lucas S."/>
            <person name="Copeland A."/>
            <person name="Lapidus A."/>
            <person name="Glavina del Rio T."/>
            <person name="Tice H."/>
            <person name="Bruce D."/>
            <person name="Goodwin L."/>
            <person name="Pitluck S."/>
            <person name="Larimer F."/>
            <person name="Land M.L."/>
            <person name="Mouttaki H."/>
            <person name="He Z."/>
            <person name="Zhou J."/>
            <person name="Hemme C.L."/>
        </authorList>
    </citation>
    <scope>NUCLEOTIDE SEQUENCE [LARGE SCALE GENOMIC DNA]</scope>
    <source>
        <strain evidence="1">DSM 2782</strain>
    </source>
</reference>
<evidence type="ECO:0000313" key="2">
    <source>
        <dbReference type="Proteomes" id="UP000003860"/>
    </source>
</evidence>
<accession>F1T7V1</accession>
<protein>
    <submittedName>
        <fullName evidence="1">Uncharacterized protein</fullName>
    </submittedName>
</protein>
<name>F1T7V1_9FIRM</name>
<comment type="caution">
    <text evidence="1">The sequence shown here is derived from an EMBL/GenBank/DDBJ whole genome shotgun (WGS) entry which is preliminary data.</text>
</comment>
<keyword evidence="2" id="KW-1185">Reference proteome</keyword>
<evidence type="ECO:0000313" key="1">
    <source>
        <dbReference type="EMBL" id="EGD49549.1"/>
    </source>
</evidence>
<organism evidence="1 2">
    <name type="scientific">Ruminiclostridium papyrosolvens DSM 2782</name>
    <dbReference type="NCBI Taxonomy" id="588581"/>
    <lineage>
        <taxon>Bacteria</taxon>
        <taxon>Bacillati</taxon>
        <taxon>Bacillota</taxon>
        <taxon>Clostridia</taxon>
        <taxon>Eubacteriales</taxon>
        <taxon>Oscillospiraceae</taxon>
        <taxon>Ruminiclostridium</taxon>
    </lineage>
</organism>
<dbReference type="AlphaFoldDB" id="F1T7V1"/>
<dbReference type="STRING" id="588581.Cpap_3985"/>
<gene>
    <name evidence="1" type="ORF">Cpap_3985</name>
</gene>
<proteinExistence type="predicted"/>
<dbReference type="OrthoDB" id="2084884at2"/>
<dbReference type="Proteomes" id="UP000003860">
    <property type="component" value="Unassembled WGS sequence"/>
</dbReference>
<sequence>MDLCFTIVIKCENGYQVSYQLAYQPCPVWMQGDKYVVNMCDDGVHYKKGAFGKLLEFHKKDHGRVIHTDKQCLLISDKKWTENTGYDGNDTLNLITEDIESEGFRVTAIQF</sequence>